<dbReference type="AlphaFoldDB" id="A0AAV7INM4"/>
<organism evidence="1 2">
    <name type="scientific">Cotesia glomerata</name>
    <name type="common">Lepidopteran parasitic wasp</name>
    <name type="synonym">Apanteles glomeratus</name>
    <dbReference type="NCBI Taxonomy" id="32391"/>
    <lineage>
        <taxon>Eukaryota</taxon>
        <taxon>Metazoa</taxon>
        <taxon>Ecdysozoa</taxon>
        <taxon>Arthropoda</taxon>
        <taxon>Hexapoda</taxon>
        <taxon>Insecta</taxon>
        <taxon>Pterygota</taxon>
        <taxon>Neoptera</taxon>
        <taxon>Endopterygota</taxon>
        <taxon>Hymenoptera</taxon>
        <taxon>Apocrita</taxon>
        <taxon>Ichneumonoidea</taxon>
        <taxon>Braconidae</taxon>
        <taxon>Microgastrinae</taxon>
        <taxon>Cotesia</taxon>
    </lineage>
</organism>
<comment type="caution">
    <text evidence="1">The sequence shown here is derived from an EMBL/GenBank/DDBJ whole genome shotgun (WGS) entry which is preliminary data.</text>
</comment>
<evidence type="ECO:0000313" key="2">
    <source>
        <dbReference type="Proteomes" id="UP000826195"/>
    </source>
</evidence>
<dbReference type="EMBL" id="JAHXZJ010001119">
    <property type="protein sequence ID" value="KAH0555208.1"/>
    <property type="molecule type" value="Genomic_DNA"/>
</dbReference>
<dbReference type="Proteomes" id="UP000826195">
    <property type="component" value="Unassembled WGS sequence"/>
</dbReference>
<name>A0AAV7INM4_COTGL</name>
<gene>
    <name evidence="1" type="ORF">KQX54_016059</name>
</gene>
<evidence type="ECO:0000313" key="1">
    <source>
        <dbReference type="EMBL" id="KAH0555208.1"/>
    </source>
</evidence>
<protein>
    <submittedName>
        <fullName evidence="1">Uncharacterized protein</fullName>
    </submittedName>
</protein>
<accession>A0AAV7INM4</accession>
<proteinExistence type="predicted"/>
<reference evidence="1 2" key="1">
    <citation type="journal article" date="2021" name="J. Hered.">
        <title>A chromosome-level genome assembly of the parasitoid wasp, Cotesia glomerata (Hymenoptera: Braconidae).</title>
        <authorList>
            <person name="Pinto B.J."/>
            <person name="Weis J.J."/>
            <person name="Gamble T."/>
            <person name="Ode P.J."/>
            <person name="Paul R."/>
            <person name="Zaspel J.M."/>
        </authorList>
    </citation>
    <scope>NUCLEOTIDE SEQUENCE [LARGE SCALE GENOMIC DNA]</scope>
    <source>
        <strain evidence="1">CgM1</strain>
    </source>
</reference>
<keyword evidence="2" id="KW-1185">Reference proteome</keyword>
<sequence length="108" mass="12218">MEFKQQKRLSRMRIRIRIGIEVESKEEEKEGGADESLTWLRGVARHSLVVTLVRKPPRSIWSHSGLAPQLAPSRDWELNQPPSLSPAALPSILAVAQFLPYFSLSFPV</sequence>